<evidence type="ECO:0000256" key="8">
    <source>
        <dbReference type="SAM" id="SignalP"/>
    </source>
</evidence>
<dbReference type="Proteomes" id="UP000515158">
    <property type="component" value="Unplaced"/>
</dbReference>
<dbReference type="AlphaFoldDB" id="A0A6P8ZWR5"/>
<evidence type="ECO:0000256" key="5">
    <source>
        <dbReference type="ARBA" id="ARBA00023157"/>
    </source>
</evidence>
<evidence type="ECO:0000256" key="3">
    <source>
        <dbReference type="ARBA" id="ARBA00022685"/>
    </source>
</evidence>
<dbReference type="Gene3D" id="1.10.100.10">
    <property type="entry name" value="Insulin-like"/>
    <property type="match status" value="1"/>
</dbReference>
<dbReference type="InterPro" id="IPR022352">
    <property type="entry name" value="Ins/IGF/rlx"/>
</dbReference>
<feature type="region of interest" description="Disordered" evidence="7">
    <location>
        <begin position="74"/>
        <end position="103"/>
    </location>
</feature>
<dbReference type="InterPro" id="IPR036438">
    <property type="entry name" value="Insulin-like_sf"/>
</dbReference>
<dbReference type="FunCoup" id="A0A6P8ZWR5">
    <property type="interactions" value="170"/>
</dbReference>
<dbReference type="GO" id="GO:0005179">
    <property type="term" value="F:hormone activity"/>
    <property type="evidence" value="ECO:0007669"/>
    <property type="project" value="InterPro"/>
</dbReference>
<keyword evidence="10" id="KW-1185">Reference proteome</keyword>
<protein>
    <submittedName>
        <fullName evidence="11">LIRP</fullName>
    </submittedName>
</protein>
<dbReference type="SUPFAM" id="SSF56994">
    <property type="entry name" value="Insulin-like"/>
    <property type="match status" value="1"/>
</dbReference>
<evidence type="ECO:0000313" key="11">
    <source>
        <dbReference type="RefSeq" id="XP_034249584.1"/>
    </source>
</evidence>
<keyword evidence="6" id="KW-0964">Secreted</keyword>
<dbReference type="InterPro" id="IPR016179">
    <property type="entry name" value="Insulin-like"/>
</dbReference>
<keyword evidence="4 8" id="KW-0732">Signal</keyword>
<feature type="chain" id="PRO_5028318887" evidence="8">
    <location>
        <begin position="27"/>
        <end position="151"/>
    </location>
</feature>
<evidence type="ECO:0000256" key="7">
    <source>
        <dbReference type="SAM" id="MobiDB-lite"/>
    </source>
</evidence>
<dbReference type="PROSITE" id="PS00262">
    <property type="entry name" value="INSULIN"/>
    <property type="match status" value="1"/>
</dbReference>
<name>A0A6P8ZWR5_THRPL</name>
<dbReference type="Pfam" id="PF00049">
    <property type="entry name" value="Insulin"/>
    <property type="match status" value="1"/>
</dbReference>
<evidence type="ECO:0000256" key="6">
    <source>
        <dbReference type="RuleBase" id="RU000406"/>
    </source>
</evidence>
<dbReference type="PANTHER" id="PTHR13647:SF4">
    <property type="entry name" value="INSULIN-LIKE PEPTIDE 1-RELATED"/>
    <property type="match status" value="1"/>
</dbReference>
<dbReference type="SMART" id="SM00078">
    <property type="entry name" value="IlGF"/>
    <property type="match status" value="1"/>
</dbReference>
<feature type="domain" description="Insulin-like" evidence="9">
    <location>
        <begin position="29"/>
        <end position="143"/>
    </location>
</feature>
<organism evidence="11">
    <name type="scientific">Thrips palmi</name>
    <name type="common">Melon thrips</name>
    <dbReference type="NCBI Taxonomy" id="161013"/>
    <lineage>
        <taxon>Eukaryota</taxon>
        <taxon>Metazoa</taxon>
        <taxon>Ecdysozoa</taxon>
        <taxon>Arthropoda</taxon>
        <taxon>Hexapoda</taxon>
        <taxon>Insecta</taxon>
        <taxon>Pterygota</taxon>
        <taxon>Neoptera</taxon>
        <taxon>Paraneoptera</taxon>
        <taxon>Thysanoptera</taxon>
        <taxon>Terebrantia</taxon>
        <taxon>Thripoidea</taxon>
        <taxon>Thripidae</taxon>
        <taxon>Thrips</taxon>
    </lineage>
</organism>
<dbReference type="PRINTS" id="PR00276">
    <property type="entry name" value="INSULINFAMLY"/>
</dbReference>
<dbReference type="CDD" id="cd00101">
    <property type="entry name" value="IlGF_like"/>
    <property type="match status" value="1"/>
</dbReference>
<comment type="similarity">
    <text evidence="1 6">Belongs to the insulin family.</text>
</comment>
<dbReference type="RefSeq" id="XP_034249584.1">
    <property type="nucleotide sequence ID" value="XM_034393693.1"/>
</dbReference>
<keyword evidence="5" id="KW-1015">Disulfide bond</keyword>
<feature type="compositionally biased region" description="Basic and acidic residues" evidence="7">
    <location>
        <begin position="78"/>
        <end position="88"/>
    </location>
</feature>
<gene>
    <name evidence="11" type="primary">LOC117650332</name>
</gene>
<dbReference type="InParanoid" id="A0A6P8ZWR5"/>
<evidence type="ECO:0000256" key="1">
    <source>
        <dbReference type="ARBA" id="ARBA00009034"/>
    </source>
</evidence>
<dbReference type="CTD" id="39152"/>
<comment type="subcellular location">
    <subcellularLocation>
        <location evidence="6">Secreted</location>
    </subcellularLocation>
</comment>
<dbReference type="InterPro" id="IPR022353">
    <property type="entry name" value="Insulin_CS"/>
</dbReference>
<dbReference type="KEGG" id="tpal:117650332"/>
<reference evidence="11" key="1">
    <citation type="submission" date="2025-08" db="UniProtKB">
        <authorList>
            <consortium name="RefSeq"/>
        </authorList>
    </citation>
    <scope>IDENTIFICATION</scope>
    <source>
        <tissue evidence="11">Total insect</tissue>
    </source>
</reference>
<feature type="signal peptide" evidence="8">
    <location>
        <begin position="1"/>
        <end position="26"/>
    </location>
</feature>
<accession>A0A6P8ZWR5</accession>
<evidence type="ECO:0000256" key="2">
    <source>
        <dbReference type="ARBA" id="ARBA00011207"/>
    </source>
</evidence>
<comment type="subunit">
    <text evidence="2">Heterodimer of a B chain and an A chain linked by two disulfide bonds.</text>
</comment>
<dbReference type="OrthoDB" id="6330326at2759"/>
<evidence type="ECO:0000256" key="4">
    <source>
        <dbReference type="ARBA" id="ARBA00022729"/>
    </source>
</evidence>
<sequence length="151" mass="17125">MWCVEGVTSVRLGLLLVAMLACLSYAERQQFCGKALPQMLSLVCNGCYNTRDKKYIHSAIDDSYWAWASLPKTAVGRPDGRQDGRQDGGEDLEDVEESEHQPPFRDRLRAADMIGDTFRRFTRGVADECCHKQCSMAEVVNYCCDKTRRSF</sequence>
<evidence type="ECO:0000259" key="9">
    <source>
        <dbReference type="SMART" id="SM00078"/>
    </source>
</evidence>
<keyword evidence="3" id="KW-0165">Cleavage on pair of basic residues</keyword>
<dbReference type="GeneID" id="117650332"/>
<dbReference type="GO" id="GO:0005576">
    <property type="term" value="C:extracellular region"/>
    <property type="evidence" value="ECO:0007669"/>
    <property type="project" value="UniProtKB-SubCell"/>
</dbReference>
<evidence type="ECO:0000313" key="10">
    <source>
        <dbReference type="Proteomes" id="UP000515158"/>
    </source>
</evidence>
<dbReference type="PANTHER" id="PTHR13647">
    <property type="entry name" value="INSULIN-LIKE PEPTIDE 2-RELATED"/>
    <property type="match status" value="1"/>
</dbReference>
<proteinExistence type="inferred from homology"/>